<name>A0AAE0B738_9ROSI</name>
<feature type="compositionally biased region" description="Basic and acidic residues" evidence="1">
    <location>
        <begin position="146"/>
        <end position="160"/>
    </location>
</feature>
<comment type="caution">
    <text evidence="2">The sequence shown here is derived from an EMBL/GenBank/DDBJ whole genome shotgun (WGS) entry which is preliminary data.</text>
</comment>
<keyword evidence="3" id="KW-1185">Reference proteome</keyword>
<evidence type="ECO:0000256" key="1">
    <source>
        <dbReference type="SAM" id="MobiDB-lite"/>
    </source>
</evidence>
<evidence type="ECO:0000313" key="2">
    <source>
        <dbReference type="EMBL" id="KAK3231251.1"/>
    </source>
</evidence>
<protein>
    <submittedName>
        <fullName evidence="2">Uncharacterized protein</fullName>
    </submittedName>
</protein>
<reference evidence="2" key="1">
    <citation type="journal article" date="2023" name="Plant J.">
        <title>Genome sequences and population genomics provide insights into the demographic history, inbreeding, and mutation load of two 'living fossil' tree species of Dipteronia.</title>
        <authorList>
            <person name="Feng Y."/>
            <person name="Comes H.P."/>
            <person name="Chen J."/>
            <person name="Zhu S."/>
            <person name="Lu R."/>
            <person name="Zhang X."/>
            <person name="Li P."/>
            <person name="Qiu J."/>
            <person name="Olsen K.M."/>
            <person name="Qiu Y."/>
        </authorList>
    </citation>
    <scope>NUCLEOTIDE SEQUENCE</scope>
    <source>
        <strain evidence="2">NBL</strain>
    </source>
</reference>
<feature type="compositionally biased region" description="Basic residues" evidence="1">
    <location>
        <begin position="132"/>
        <end position="145"/>
    </location>
</feature>
<evidence type="ECO:0000313" key="3">
    <source>
        <dbReference type="Proteomes" id="UP001281410"/>
    </source>
</evidence>
<dbReference type="AlphaFoldDB" id="A0AAE0B738"/>
<sequence length="173" mass="19799">MAHWFNVMSGGTLETLMTDQNQIATLRYLVSKTHKGRLQSEINGKTTGAPIKAPKENRVNLEEHDVSAARKHHDRGKTKMREDIRAERLAMFMHFLTGSSNPESPNKSNCPYFSLSSQRDHGKGKWRSEKSRLKRTRPGKSRSRHRNGEHEDNSVDKAPCERMTANERNCSLQ</sequence>
<feature type="region of interest" description="Disordered" evidence="1">
    <location>
        <begin position="97"/>
        <end position="173"/>
    </location>
</feature>
<accession>A0AAE0B738</accession>
<gene>
    <name evidence="2" type="ORF">Dsin_003132</name>
</gene>
<feature type="compositionally biased region" description="Basic and acidic residues" evidence="1">
    <location>
        <begin position="118"/>
        <end position="131"/>
    </location>
</feature>
<dbReference type="EMBL" id="JANJYJ010000001">
    <property type="protein sequence ID" value="KAK3231251.1"/>
    <property type="molecule type" value="Genomic_DNA"/>
</dbReference>
<proteinExistence type="predicted"/>
<organism evidence="2 3">
    <name type="scientific">Dipteronia sinensis</name>
    <dbReference type="NCBI Taxonomy" id="43782"/>
    <lineage>
        <taxon>Eukaryota</taxon>
        <taxon>Viridiplantae</taxon>
        <taxon>Streptophyta</taxon>
        <taxon>Embryophyta</taxon>
        <taxon>Tracheophyta</taxon>
        <taxon>Spermatophyta</taxon>
        <taxon>Magnoliopsida</taxon>
        <taxon>eudicotyledons</taxon>
        <taxon>Gunneridae</taxon>
        <taxon>Pentapetalae</taxon>
        <taxon>rosids</taxon>
        <taxon>malvids</taxon>
        <taxon>Sapindales</taxon>
        <taxon>Sapindaceae</taxon>
        <taxon>Hippocastanoideae</taxon>
        <taxon>Acereae</taxon>
        <taxon>Dipteronia</taxon>
    </lineage>
</organism>
<feature type="compositionally biased region" description="Polar residues" evidence="1">
    <location>
        <begin position="97"/>
        <end position="117"/>
    </location>
</feature>
<dbReference type="Proteomes" id="UP001281410">
    <property type="component" value="Unassembled WGS sequence"/>
</dbReference>